<evidence type="ECO:0000313" key="1">
    <source>
        <dbReference type="EMBL" id="MCI85732.1"/>
    </source>
</evidence>
<keyword evidence="2" id="KW-1185">Reference proteome</keyword>
<dbReference type="Proteomes" id="UP000265520">
    <property type="component" value="Unassembled WGS sequence"/>
</dbReference>
<sequence>EEDEEEEDVVVVVGTDVVTFDLFLLFGC</sequence>
<dbReference type="AlphaFoldDB" id="A0A392VE21"/>
<reference evidence="1 2" key="1">
    <citation type="journal article" date="2018" name="Front. Plant Sci.">
        <title>Red Clover (Trifolium pratense) and Zigzag Clover (T. medium) - A Picture of Genomic Similarities and Differences.</title>
        <authorList>
            <person name="Dluhosova J."/>
            <person name="Istvanek J."/>
            <person name="Nedelnik J."/>
            <person name="Repkova J."/>
        </authorList>
    </citation>
    <scope>NUCLEOTIDE SEQUENCE [LARGE SCALE GENOMIC DNA]</scope>
    <source>
        <strain evidence="2">cv. 10/8</strain>
        <tissue evidence="1">Leaf</tissue>
    </source>
</reference>
<evidence type="ECO:0000313" key="2">
    <source>
        <dbReference type="Proteomes" id="UP000265520"/>
    </source>
</evidence>
<organism evidence="1 2">
    <name type="scientific">Trifolium medium</name>
    <dbReference type="NCBI Taxonomy" id="97028"/>
    <lineage>
        <taxon>Eukaryota</taxon>
        <taxon>Viridiplantae</taxon>
        <taxon>Streptophyta</taxon>
        <taxon>Embryophyta</taxon>
        <taxon>Tracheophyta</taxon>
        <taxon>Spermatophyta</taxon>
        <taxon>Magnoliopsida</taxon>
        <taxon>eudicotyledons</taxon>
        <taxon>Gunneridae</taxon>
        <taxon>Pentapetalae</taxon>
        <taxon>rosids</taxon>
        <taxon>fabids</taxon>
        <taxon>Fabales</taxon>
        <taxon>Fabaceae</taxon>
        <taxon>Papilionoideae</taxon>
        <taxon>50 kb inversion clade</taxon>
        <taxon>NPAAA clade</taxon>
        <taxon>Hologalegina</taxon>
        <taxon>IRL clade</taxon>
        <taxon>Trifolieae</taxon>
        <taxon>Trifolium</taxon>
    </lineage>
</organism>
<feature type="non-terminal residue" evidence="1">
    <location>
        <position position="1"/>
    </location>
</feature>
<comment type="caution">
    <text evidence="1">The sequence shown here is derived from an EMBL/GenBank/DDBJ whole genome shotgun (WGS) entry which is preliminary data.</text>
</comment>
<proteinExistence type="predicted"/>
<dbReference type="EMBL" id="LXQA011122502">
    <property type="protein sequence ID" value="MCI85732.1"/>
    <property type="molecule type" value="Genomic_DNA"/>
</dbReference>
<name>A0A392VE21_9FABA</name>
<accession>A0A392VE21</accession>
<protein>
    <submittedName>
        <fullName evidence="1">Uncharacterized protein</fullName>
    </submittedName>
</protein>